<comment type="caution">
    <text evidence="1">The sequence shown here is derived from an EMBL/GenBank/DDBJ whole genome shotgun (WGS) entry which is preliminary data.</text>
</comment>
<reference evidence="1 2" key="1">
    <citation type="submission" date="2015-12" db="EMBL/GenBank/DDBJ databases">
        <title>Haloferax profundi sp. nov. isolated from the Discovery deep brine-seawater interface in the Red Sea.</title>
        <authorList>
            <person name="Zhang G."/>
            <person name="Stingl U."/>
            <person name="Rashid M."/>
        </authorList>
    </citation>
    <scope>NUCLEOTIDE SEQUENCE [LARGE SCALE GENOMIC DNA]</scope>
    <source>
        <strain evidence="1 2">SB29</strain>
    </source>
</reference>
<name>A0A0W1RYY5_9EURY</name>
<sequence>MGRGVNKMDGGIYLEQDGKLVEMTEHTYPKEDVLQERLAEFPRLLAGDQMNPNDPRRWVLIAREAGIPDHKDSGGRWSADHLFIDQDAIPTLVEVKRSSDSRIRREVVGQALDYISHACIHWDAETLKTHFAQTWTDRGVDPEKVLDELAGDDSTNQFWERAQANLRSKRVRILFVADQIPSELKRVVEFLNEGFSDVEVFAIEVAQYKGEGAKAFVPRLYGQTEEARGTKKTSRYDGAIKNEDEFYADIEAKQKQGEISSELADAYRDLYEFADGKWDVKINRAQNASFKLLVDEHQGNASGNPGVFSANINGDLQIWPASSPLPDDEDEPSEVAWPRKAYEQYLEAFRNLEEDIDGSTAPIEIIAIDTNLQQFKTICETFVNQCKEAAHANEGT</sequence>
<evidence type="ECO:0000313" key="2">
    <source>
        <dbReference type="Proteomes" id="UP000053157"/>
    </source>
</evidence>
<dbReference type="InterPro" id="IPR011856">
    <property type="entry name" value="tRNA_endonuc-like_dom_sf"/>
</dbReference>
<dbReference type="Gene3D" id="3.40.1350.10">
    <property type="match status" value="1"/>
</dbReference>
<proteinExistence type="predicted"/>
<keyword evidence="2" id="KW-1185">Reference proteome</keyword>
<organism evidence="1 2">
    <name type="scientific">Haloferax profundi</name>
    <dbReference type="NCBI Taxonomy" id="1544718"/>
    <lineage>
        <taxon>Archaea</taxon>
        <taxon>Methanobacteriati</taxon>
        <taxon>Methanobacteriota</taxon>
        <taxon>Stenosarchaea group</taxon>
        <taxon>Halobacteria</taxon>
        <taxon>Halobacteriales</taxon>
        <taxon>Haloferacaceae</taxon>
        <taxon>Haloferax</taxon>
    </lineage>
</organism>
<accession>A0A0W1RYY5</accession>
<protein>
    <recommendedName>
        <fullName evidence="3">DUF91 domain-containing protein</fullName>
    </recommendedName>
</protein>
<dbReference type="EMBL" id="LOPV01000453">
    <property type="protein sequence ID" value="KTG18772.1"/>
    <property type="molecule type" value="Genomic_DNA"/>
</dbReference>
<dbReference type="AlphaFoldDB" id="A0A0W1RYY5"/>
<evidence type="ECO:0008006" key="3">
    <source>
        <dbReference type="Google" id="ProtNLM"/>
    </source>
</evidence>
<evidence type="ECO:0000313" key="1">
    <source>
        <dbReference type="EMBL" id="KTG18772.1"/>
    </source>
</evidence>
<gene>
    <name evidence="1" type="ORF">AUR66_18165</name>
</gene>
<dbReference type="GO" id="GO:0003676">
    <property type="term" value="F:nucleic acid binding"/>
    <property type="evidence" value="ECO:0007669"/>
    <property type="project" value="InterPro"/>
</dbReference>
<dbReference type="Proteomes" id="UP000053157">
    <property type="component" value="Unassembled WGS sequence"/>
</dbReference>